<dbReference type="InterPro" id="IPR022346">
    <property type="entry name" value="T2SS_GspH"/>
</dbReference>
<keyword evidence="16" id="KW-1185">Reference proteome</keyword>
<keyword evidence="4" id="KW-0488">Methylation</keyword>
<evidence type="ECO:0000313" key="13">
    <source>
        <dbReference type="EMBL" id="MBJ7267911.1"/>
    </source>
</evidence>
<dbReference type="Proteomes" id="UP000621390">
    <property type="component" value="Unassembled WGS sequence"/>
</dbReference>
<gene>
    <name evidence="14" type="primary">gspH</name>
    <name evidence="13" type="ORF">JHC10_13280</name>
    <name evidence="14" type="ORF">JHC11_04780</name>
</gene>
<dbReference type="InterPro" id="IPR045584">
    <property type="entry name" value="Pilin-like"/>
</dbReference>
<dbReference type="SUPFAM" id="SSF54523">
    <property type="entry name" value="Pili subunits"/>
    <property type="match status" value="1"/>
</dbReference>
<protein>
    <recommendedName>
        <fullName evidence="2">Type II secretion system protein H</fullName>
    </recommendedName>
    <alternativeName>
        <fullName evidence="10">General secretion pathway protein H</fullName>
    </alternativeName>
</protein>
<evidence type="ECO:0000256" key="2">
    <source>
        <dbReference type="ARBA" id="ARBA00021549"/>
    </source>
</evidence>
<evidence type="ECO:0000256" key="8">
    <source>
        <dbReference type="ARBA" id="ARBA00023136"/>
    </source>
</evidence>
<dbReference type="Pfam" id="PF12019">
    <property type="entry name" value="GspH"/>
    <property type="match status" value="1"/>
</dbReference>
<dbReference type="EMBL" id="JAEMOP010000002">
    <property type="protein sequence ID" value="MBJ7315304.1"/>
    <property type="molecule type" value="Genomic_DNA"/>
</dbReference>
<evidence type="ECO:0000256" key="4">
    <source>
        <dbReference type="ARBA" id="ARBA00022481"/>
    </source>
</evidence>
<dbReference type="NCBIfam" id="TIGR01708">
    <property type="entry name" value="typeII_sec_gspH"/>
    <property type="match status" value="1"/>
</dbReference>
<dbReference type="InterPro" id="IPR012902">
    <property type="entry name" value="N_methyl_site"/>
</dbReference>
<comment type="subcellular location">
    <subcellularLocation>
        <location evidence="1">Cell inner membrane</location>
        <topology evidence="1">Single-pass membrane protein</topology>
    </subcellularLocation>
</comment>
<keyword evidence="5" id="KW-0997">Cell inner membrane</keyword>
<organism evidence="14 15">
    <name type="scientific">Idiomarina abyssalis</name>
    <dbReference type="NCBI Taxonomy" id="86102"/>
    <lineage>
        <taxon>Bacteria</taxon>
        <taxon>Pseudomonadati</taxon>
        <taxon>Pseudomonadota</taxon>
        <taxon>Gammaproteobacteria</taxon>
        <taxon>Alteromonadales</taxon>
        <taxon>Idiomarinaceae</taxon>
        <taxon>Idiomarina</taxon>
    </lineage>
</organism>
<evidence type="ECO:0000256" key="5">
    <source>
        <dbReference type="ARBA" id="ARBA00022519"/>
    </source>
</evidence>
<dbReference type="PRINTS" id="PR00885">
    <property type="entry name" value="BCTERIALGSPH"/>
</dbReference>
<keyword evidence="7 11" id="KW-1133">Transmembrane helix</keyword>
<evidence type="ECO:0000259" key="12">
    <source>
        <dbReference type="Pfam" id="PF12019"/>
    </source>
</evidence>
<comment type="similarity">
    <text evidence="9">Belongs to the GSP H family.</text>
</comment>
<evidence type="ECO:0000256" key="9">
    <source>
        <dbReference type="ARBA" id="ARBA00025772"/>
    </source>
</evidence>
<accession>A0A8I1KIT8</accession>
<dbReference type="InterPro" id="IPR049875">
    <property type="entry name" value="TypeII_GspH"/>
</dbReference>
<dbReference type="AlphaFoldDB" id="A0A8I1KIT8"/>
<comment type="caution">
    <text evidence="14">The sequence shown here is derived from an EMBL/GenBank/DDBJ whole genome shotgun (WGS) entry which is preliminary data.</text>
</comment>
<dbReference type="Gene3D" id="3.55.40.10">
    <property type="entry name" value="minor pseudopilin epsh domain"/>
    <property type="match status" value="1"/>
</dbReference>
<feature type="domain" description="General secretion pathway GspH" evidence="12">
    <location>
        <begin position="46"/>
        <end position="160"/>
    </location>
</feature>
<evidence type="ECO:0000313" key="15">
    <source>
        <dbReference type="Proteomes" id="UP000621390"/>
    </source>
</evidence>
<evidence type="ECO:0000256" key="6">
    <source>
        <dbReference type="ARBA" id="ARBA00022692"/>
    </source>
</evidence>
<proteinExistence type="inferred from homology"/>
<evidence type="ECO:0000256" key="3">
    <source>
        <dbReference type="ARBA" id="ARBA00022475"/>
    </source>
</evidence>
<evidence type="ECO:0000313" key="16">
    <source>
        <dbReference type="Proteomes" id="UP000655994"/>
    </source>
</evidence>
<keyword evidence="8 11" id="KW-0472">Membrane</keyword>
<evidence type="ECO:0000256" key="11">
    <source>
        <dbReference type="SAM" id="Phobius"/>
    </source>
</evidence>
<name>A0A8I1KIT8_9GAMM</name>
<evidence type="ECO:0000313" key="14">
    <source>
        <dbReference type="EMBL" id="MBJ7315304.1"/>
    </source>
</evidence>
<keyword evidence="3" id="KW-1003">Cell membrane</keyword>
<reference evidence="14 16" key="1">
    <citation type="submission" date="2020-09" db="EMBL/GenBank/DDBJ databases">
        <title>Draft Genomes of Bacterial Isolates from North Pond Shallow Sediments.</title>
        <authorList>
            <person name="Kiel Reese B."/>
            <person name="Mullis M."/>
            <person name="Weisend R.E."/>
        </authorList>
    </citation>
    <scope>NUCLEOTIDE SEQUENCE</scope>
    <source>
        <strain evidence="14">KJE-2</strain>
        <strain evidence="13 16">KJE-3</strain>
    </source>
</reference>
<dbReference type="GO" id="GO:0015627">
    <property type="term" value="C:type II protein secretion system complex"/>
    <property type="evidence" value="ECO:0007669"/>
    <property type="project" value="InterPro"/>
</dbReference>
<dbReference type="GO" id="GO:0015628">
    <property type="term" value="P:protein secretion by the type II secretion system"/>
    <property type="evidence" value="ECO:0007669"/>
    <property type="project" value="InterPro"/>
</dbReference>
<dbReference type="Pfam" id="PF07963">
    <property type="entry name" value="N_methyl"/>
    <property type="match status" value="1"/>
</dbReference>
<feature type="transmembrane region" description="Helical" evidence="11">
    <location>
        <begin position="12"/>
        <end position="33"/>
    </location>
</feature>
<keyword evidence="6 11" id="KW-0812">Transmembrane</keyword>
<dbReference type="GO" id="GO:0005886">
    <property type="term" value="C:plasma membrane"/>
    <property type="evidence" value="ECO:0007669"/>
    <property type="project" value="UniProtKB-SubCell"/>
</dbReference>
<dbReference type="Proteomes" id="UP000655994">
    <property type="component" value="Unassembled WGS sequence"/>
</dbReference>
<evidence type="ECO:0000256" key="10">
    <source>
        <dbReference type="ARBA" id="ARBA00030775"/>
    </source>
</evidence>
<dbReference type="NCBIfam" id="TIGR02532">
    <property type="entry name" value="IV_pilin_GFxxxE"/>
    <property type="match status" value="1"/>
</dbReference>
<evidence type="ECO:0000256" key="7">
    <source>
        <dbReference type="ARBA" id="ARBA00022989"/>
    </source>
</evidence>
<sequence length="183" mass="20946">MINKRRQFGFTLIEVMLVMAILGLIASAVVFTLPGGERGGDSPHNAAVALRQQLNYAREYAMVRQQPVGLKFHEDGYRFLFWQDEQWKEKNPRGLRGQKTEWPMRWEFTSRGIAIVEQSESLESGLFADESDDDSLVPDILILPSGEMTLFSVHIEHLNEPEAERWLIAQNSWLISISEEAPE</sequence>
<evidence type="ECO:0000256" key="1">
    <source>
        <dbReference type="ARBA" id="ARBA00004377"/>
    </source>
</evidence>
<dbReference type="InterPro" id="IPR002416">
    <property type="entry name" value="T2SS_protein-GspH"/>
</dbReference>
<dbReference type="EMBL" id="JAEMOS010000050">
    <property type="protein sequence ID" value="MBJ7267911.1"/>
    <property type="molecule type" value="Genomic_DNA"/>
</dbReference>